<comment type="subcellular location">
    <subcellularLocation>
        <location evidence="1">Golgi apparatus membrane</location>
        <topology evidence="1">Single-pass type II membrane protein</topology>
    </subcellularLocation>
</comment>
<sequence>MNNFPNLVKYVCGACLIVLLVISLNLSTLNNVAEAIVKNSGSLPKTQKSNLNLPEITPQDLIYDQFARSVFVLPEYKLIFFTFPKVACSEWKRMFMRVNGNKNWCLIRGFNAHDPKKNQIKVLNDYEPEIATAMMTSPLWTRAAIVREPKERVLSAFLDKAVKEDYYVKHCCNKLPSEEEKEKCIKNEKKI</sequence>
<keyword evidence="11" id="KW-1185">Reference proteome</keyword>
<proteinExistence type="inferred from homology"/>
<evidence type="ECO:0000256" key="7">
    <source>
        <dbReference type="ARBA" id="ARBA00023136"/>
    </source>
</evidence>
<name>A0AAD3H0R9_9STRA</name>
<dbReference type="AlphaFoldDB" id="A0AAD3H0R9"/>
<evidence type="ECO:0000256" key="3">
    <source>
        <dbReference type="ARBA" id="ARBA00022679"/>
    </source>
</evidence>
<evidence type="ECO:0000256" key="9">
    <source>
        <dbReference type="SAM" id="Phobius"/>
    </source>
</evidence>
<accession>A0AAD3H0R9</accession>
<reference evidence="10 11" key="1">
    <citation type="journal article" date="2021" name="Sci. Rep.">
        <title>The genome of the diatom Chaetoceros tenuissimus carries an ancient integrated fragment of an extant virus.</title>
        <authorList>
            <person name="Hongo Y."/>
            <person name="Kimura K."/>
            <person name="Takaki Y."/>
            <person name="Yoshida Y."/>
            <person name="Baba S."/>
            <person name="Kobayashi G."/>
            <person name="Nagasaki K."/>
            <person name="Hano T."/>
            <person name="Tomaru Y."/>
        </authorList>
    </citation>
    <scope>NUCLEOTIDE SEQUENCE [LARGE SCALE GENOMIC DNA]</scope>
    <source>
        <strain evidence="10 11">NIES-3715</strain>
    </source>
</reference>
<dbReference type="InterPro" id="IPR018011">
    <property type="entry name" value="Carb_sulfotrans_8-10"/>
</dbReference>
<keyword evidence="5 9" id="KW-1133">Transmembrane helix</keyword>
<dbReference type="GO" id="GO:0016051">
    <property type="term" value="P:carbohydrate biosynthetic process"/>
    <property type="evidence" value="ECO:0007669"/>
    <property type="project" value="InterPro"/>
</dbReference>
<evidence type="ECO:0000256" key="5">
    <source>
        <dbReference type="ARBA" id="ARBA00022989"/>
    </source>
</evidence>
<dbReference type="Proteomes" id="UP001054902">
    <property type="component" value="Unassembled WGS sequence"/>
</dbReference>
<protein>
    <submittedName>
        <fullName evidence="10">Carbohydrate 4-sulfotransferase 8</fullName>
    </submittedName>
</protein>
<dbReference type="EMBL" id="BLLK01000022">
    <property type="protein sequence ID" value="GFH46051.1"/>
    <property type="molecule type" value="Genomic_DNA"/>
</dbReference>
<evidence type="ECO:0000256" key="1">
    <source>
        <dbReference type="ARBA" id="ARBA00004323"/>
    </source>
</evidence>
<evidence type="ECO:0000256" key="6">
    <source>
        <dbReference type="ARBA" id="ARBA00023034"/>
    </source>
</evidence>
<keyword evidence="3" id="KW-0808">Transferase</keyword>
<evidence type="ECO:0000256" key="4">
    <source>
        <dbReference type="ARBA" id="ARBA00022692"/>
    </source>
</evidence>
<dbReference type="PANTHER" id="PTHR12137:SF54">
    <property type="entry name" value="CARBOHYDRATE SULFOTRANSFERASE"/>
    <property type="match status" value="1"/>
</dbReference>
<evidence type="ECO:0000256" key="2">
    <source>
        <dbReference type="ARBA" id="ARBA00006339"/>
    </source>
</evidence>
<gene>
    <name evidence="10" type="ORF">CTEN210_02525</name>
</gene>
<evidence type="ECO:0000313" key="11">
    <source>
        <dbReference type="Proteomes" id="UP001054902"/>
    </source>
</evidence>
<keyword evidence="6" id="KW-0333">Golgi apparatus</keyword>
<evidence type="ECO:0000256" key="8">
    <source>
        <dbReference type="ARBA" id="ARBA00023180"/>
    </source>
</evidence>
<dbReference type="GO" id="GO:0008146">
    <property type="term" value="F:sulfotransferase activity"/>
    <property type="evidence" value="ECO:0007669"/>
    <property type="project" value="InterPro"/>
</dbReference>
<organism evidence="10 11">
    <name type="scientific">Chaetoceros tenuissimus</name>
    <dbReference type="NCBI Taxonomy" id="426638"/>
    <lineage>
        <taxon>Eukaryota</taxon>
        <taxon>Sar</taxon>
        <taxon>Stramenopiles</taxon>
        <taxon>Ochrophyta</taxon>
        <taxon>Bacillariophyta</taxon>
        <taxon>Coscinodiscophyceae</taxon>
        <taxon>Chaetocerotophycidae</taxon>
        <taxon>Chaetocerotales</taxon>
        <taxon>Chaetocerotaceae</taxon>
        <taxon>Chaetoceros</taxon>
    </lineage>
</organism>
<dbReference type="PANTHER" id="PTHR12137">
    <property type="entry name" value="CARBOHYDRATE SULFOTRANSFERASE"/>
    <property type="match status" value="1"/>
</dbReference>
<feature type="transmembrane region" description="Helical" evidence="9">
    <location>
        <begin position="7"/>
        <end position="26"/>
    </location>
</feature>
<comment type="caution">
    <text evidence="10">The sequence shown here is derived from an EMBL/GenBank/DDBJ whole genome shotgun (WGS) entry which is preliminary data.</text>
</comment>
<keyword evidence="7 9" id="KW-0472">Membrane</keyword>
<keyword evidence="8" id="KW-0325">Glycoprotein</keyword>
<comment type="similarity">
    <text evidence="2">Belongs to the sulfotransferase 2 family.</text>
</comment>
<evidence type="ECO:0000313" key="10">
    <source>
        <dbReference type="EMBL" id="GFH46051.1"/>
    </source>
</evidence>
<dbReference type="GO" id="GO:0000139">
    <property type="term" value="C:Golgi membrane"/>
    <property type="evidence" value="ECO:0007669"/>
    <property type="project" value="UniProtKB-SubCell"/>
</dbReference>
<keyword evidence="4 9" id="KW-0812">Transmembrane</keyword>
<dbReference type="Pfam" id="PF03567">
    <property type="entry name" value="Sulfotransfer_2"/>
    <property type="match status" value="1"/>
</dbReference>
<dbReference type="InterPro" id="IPR005331">
    <property type="entry name" value="Sulfotransferase"/>
</dbReference>